<organism evidence="9 11">
    <name type="scientific">Kocuria flava</name>
    <dbReference type="NCBI Taxonomy" id="446860"/>
    <lineage>
        <taxon>Bacteria</taxon>
        <taxon>Bacillati</taxon>
        <taxon>Actinomycetota</taxon>
        <taxon>Actinomycetes</taxon>
        <taxon>Micrococcales</taxon>
        <taxon>Micrococcaceae</taxon>
        <taxon>Kocuria</taxon>
    </lineage>
</organism>
<dbReference type="PROSITE" id="PS50043">
    <property type="entry name" value="HTH_LUXR_2"/>
    <property type="match status" value="1"/>
</dbReference>
<feature type="domain" description="Response regulatory" evidence="8">
    <location>
        <begin position="2"/>
        <end position="122"/>
    </location>
</feature>
<dbReference type="InterPro" id="IPR011006">
    <property type="entry name" value="CheY-like_superfamily"/>
</dbReference>
<evidence type="ECO:0000256" key="1">
    <source>
        <dbReference type="ARBA" id="ARBA00022553"/>
    </source>
</evidence>
<dbReference type="PANTHER" id="PTHR43214:SF24">
    <property type="entry name" value="TRANSCRIPTIONAL REGULATORY PROTEIN NARL-RELATED"/>
    <property type="match status" value="1"/>
</dbReference>
<reference evidence="10 12" key="2">
    <citation type="submission" date="2019-07" db="EMBL/GenBank/DDBJ databases">
        <title>Whole genome shotgun sequence of Kocuria flava NBRC 107626.</title>
        <authorList>
            <person name="Hosoyama A."/>
            <person name="Uohara A."/>
            <person name="Ohji S."/>
            <person name="Ichikawa N."/>
        </authorList>
    </citation>
    <scope>NUCLEOTIDE SEQUENCE [LARGE SCALE GENOMIC DNA]</scope>
    <source>
        <strain evidence="10 12">NBRC 107626</strain>
    </source>
</reference>
<evidence type="ECO:0000256" key="2">
    <source>
        <dbReference type="ARBA" id="ARBA00023015"/>
    </source>
</evidence>
<dbReference type="PRINTS" id="PR00038">
    <property type="entry name" value="HTHLUXR"/>
</dbReference>
<evidence type="ECO:0000256" key="6">
    <source>
        <dbReference type="SAM" id="MobiDB-lite"/>
    </source>
</evidence>
<dbReference type="AlphaFoldDB" id="A0A0U3HWC3"/>
<feature type="region of interest" description="Disordered" evidence="6">
    <location>
        <begin position="216"/>
        <end position="241"/>
    </location>
</feature>
<dbReference type="EMBL" id="BJZR01000009">
    <property type="protein sequence ID" value="GEO91263.1"/>
    <property type="molecule type" value="Genomic_DNA"/>
</dbReference>
<dbReference type="SUPFAM" id="SSF52172">
    <property type="entry name" value="CheY-like"/>
    <property type="match status" value="1"/>
</dbReference>
<reference evidence="9 11" key="1">
    <citation type="submission" date="2015-11" db="EMBL/GenBank/DDBJ databases">
        <title>Complete Genome Sequence of Kocuria flava strain HO-9041.</title>
        <authorList>
            <person name="Zhou M."/>
            <person name="Dai J."/>
        </authorList>
    </citation>
    <scope>NUCLEOTIDE SEQUENCE [LARGE SCALE GENOMIC DNA]</scope>
    <source>
        <strain evidence="9 11">HO-9041</strain>
    </source>
</reference>
<evidence type="ECO:0000256" key="5">
    <source>
        <dbReference type="PROSITE-ProRule" id="PRU00169"/>
    </source>
</evidence>
<dbReference type="Pfam" id="PF00196">
    <property type="entry name" value="GerE"/>
    <property type="match status" value="1"/>
</dbReference>
<dbReference type="OrthoDB" id="9808843at2"/>
<dbReference type="PANTHER" id="PTHR43214">
    <property type="entry name" value="TWO-COMPONENT RESPONSE REGULATOR"/>
    <property type="match status" value="1"/>
</dbReference>
<gene>
    <name evidence="9" type="ORF">AS188_05030</name>
    <name evidence="10" type="ORF">KFL01_05690</name>
</gene>
<dbReference type="PROSITE" id="PS00622">
    <property type="entry name" value="HTH_LUXR_1"/>
    <property type="match status" value="1"/>
</dbReference>
<sequence length="241" mass="26174">MRVVVAEDAVLLRAGLVRLLTEAGHEVVADVDTAEDLLRAVEQHAPDFALVDVRLPPTFTDEGIRAAVLLRAQHPGIAVLVLSQYVEERYAAELIASRRDGLGYLLKDRVADVEQFLESVETVGAGGTVLDPEVVAQLLVRSRHRQDLELLSPREHEVLGLMAQGLSNASIAANLFLTESSVEKNIRSVFTKLGLAHEDGGNRRVRAVLRYLGYPDPGAAPPGAASPGARPTRPTRQEFRP</sequence>
<dbReference type="Gene3D" id="3.40.50.2300">
    <property type="match status" value="1"/>
</dbReference>
<proteinExistence type="predicted"/>
<dbReference type="KEGG" id="kfv:AS188_05030"/>
<dbReference type="Proteomes" id="UP000321155">
    <property type="component" value="Unassembled WGS sequence"/>
</dbReference>
<evidence type="ECO:0000313" key="12">
    <source>
        <dbReference type="Proteomes" id="UP000321155"/>
    </source>
</evidence>
<evidence type="ECO:0000313" key="11">
    <source>
        <dbReference type="Proteomes" id="UP000057181"/>
    </source>
</evidence>
<dbReference type="InterPro" id="IPR000792">
    <property type="entry name" value="Tscrpt_reg_LuxR_C"/>
</dbReference>
<protein>
    <submittedName>
        <fullName evidence="10">DNA-binding response regulator</fullName>
    </submittedName>
    <submittedName>
        <fullName evidence="9">LuxR family transcriptional regulator</fullName>
    </submittedName>
</protein>
<dbReference type="PROSITE" id="PS50110">
    <property type="entry name" value="RESPONSE_REGULATORY"/>
    <property type="match status" value="1"/>
</dbReference>
<dbReference type="InterPro" id="IPR039420">
    <property type="entry name" value="WalR-like"/>
</dbReference>
<dbReference type="InterPro" id="IPR058245">
    <property type="entry name" value="NreC/VraR/RcsB-like_REC"/>
</dbReference>
<dbReference type="CDD" id="cd06170">
    <property type="entry name" value="LuxR_C_like"/>
    <property type="match status" value="1"/>
</dbReference>
<keyword evidence="12" id="KW-1185">Reference proteome</keyword>
<keyword evidence="1 5" id="KW-0597">Phosphoprotein</keyword>
<dbReference type="CDD" id="cd17535">
    <property type="entry name" value="REC_NarL-like"/>
    <property type="match status" value="1"/>
</dbReference>
<evidence type="ECO:0000256" key="4">
    <source>
        <dbReference type="ARBA" id="ARBA00023163"/>
    </source>
</evidence>
<dbReference type="Pfam" id="PF00072">
    <property type="entry name" value="Response_reg"/>
    <property type="match status" value="1"/>
</dbReference>
<dbReference type="SMART" id="SM00421">
    <property type="entry name" value="HTH_LUXR"/>
    <property type="match status" value="1"/>
</dbReference>
<dbReference type="EMBL" id="CP013254">
    <property type="protein sequence ID" value="ALU39223.1"/>
    <property type="molecule type" value="Genomic_DNA"/>
</dbReference>
<feature type="compositionally biased region" description="Low complexity" evidence="6">
    <location>
        <begin position="221"/>
        <end position="234"/>
    </location>
</feature>
<accession>A0A0U3HWC3</accession>
<dbReference type="Proteomes" id="UP000057181">
    <property type="component" value="Chromosome"/>
</dbReference>
<feature type="domain" description="HTH luxR-type" evidence="7">
    <location>
        <begin position="144"/>
        <end position="209"/>
    </location>
</feature>
<dbReference type="STRING" id="446860.AS188_05030"/>
<evidence type="ECO:0000313" key="9">
    <source>
        <dbReference type="EMBL" id="ALU39223.1"/>
    </source>
</evidence>
<dbReference type="GO" id="GO:0006355">
    <property type="term" value="P:regulation of DNA-templated transcription"/>
    <property type="evidence" value="ECO:0007669"/>
    <property type="project" value="InterPro"/>
</dbReference>
<feature type="modified residue" description="4-aspartylphosphate" evidence="5">
    <location>
        <position position="52"/>
    </location>
</feature>
<keyword evidence="3 10" id="KW-0238">DNA-binding</keyword>
<dbReference type="InterPro" id="IPR001789">
    <property type="entry name" value="Sig_transdc_resp-reg_receiver"/>
</dbReference>
<evidence type="ECO:0000259" key="8">
    <source>
        <dbReference type="PROSITE" id="PS50110"/>
    </source>
</evidence>
<dbReference type="RefSeq" id="WP_058857935.1">
    <property type="nucleotide sequence ID" value="NZ_BJZR01000009.1"/>
</dbReference>
<dbReference type="GO" id="GO:0000160">
    <property type="term" value="P:phosphorelay signal transduction system"/>
    <property type="evidence" value="ECO:0007669"/>
    <property type="project" value="InterPro"/>
</dbReference>
<evidence type="ECO:0000256" key="3">
    <source>
        <dbReference type="ARBA" id="ARBA00023125"/>
    </source>
</evidence>
<keyword evidence="2" id="KW-0805">Transcription regulation</keyword>
<dbReference type="SMART" id="SM00448">
    <property type="entry name" value="REC"/>
    <property type="match status" value="1"/>
</dbReference>
<name>A0A0U3HWC3_9MICC</name>
<evidence type="ECO:0000313" key="10">
    <source>
        <dbReference type="EMBL" id="GEO91263.1"/>
    </source>
</evidence>
<evidence type="ECO:0000259" key="7">
    <source>
        <dbReference type="PROSITE" id="PS50043"/>
    </source>
</evidence>
<dbReference type="GO" id="GO:0003677">
    <property type="term" value="F:DNA binding"/>
    <property type="evidence" value="ECO:0007669"/>
    <property type="project" value="UniProtKB-KW"/>
</dbReference>
<keyword evidence="4" id="KW-0804">Transcription</keyword>